<proteinExistence type="predicted"/>
<evidence type="ECO:0000256" key="2">
    <source>
        <dbReference type="SAM" id="SignalP"/>
    </source>
</evidence>
<reference evidence="3" key="1">
    <citation type="submission" date="2021-01" db="EMBL/GenBank/DDBJ databases">
        <authorList>
            <consortium name="Genoscope - CEA"/>
            <person name="William W."/>
        </authorList>
    </citation>
    <scope>NUCLEOTIDE SEQUENCE</scope>
</reference>
<feature type="chain" id="PRO_5035754878" evidence="2">
    <location>
        <begin position="25"/>
        <end position="138"/>
    </location>
</feature>
<accession>A0A8S1KVS3</accession>
<evidence type="ECO:0000313" key="4">
    <source>
        <dbReference type="Proteomes" id="UP000688137"/>
    </source>
</evidence>
<name>A0A8S1KVS3_PARPR</name>
<dbReference type="EMBL" id="CAJJDM010000026">
    <property type="protein sequence ID" value="CAD8058501.1"/>
    <property type="molecule type" value="Genomic_DNA"/>
</dbReference>
<gene>
    <name evidence="3" type="ORF">PPRIM_AZ9-3.1.T0270252</name>
</gene>
<dbReference type="Proteomes" id="UP000688137">
    <property type="component" value="Unassembled WGS sequence"/>
</dbReference>
<keyword evidence="4" id="KW-1185">Reference proteome</keyword>
<organism evidence="3 4">
    <name type="scientific">Paramecium primaurelia</name>
    <dbReference type="NCBI Taxonomy" id="5886"/>
    <lineage>
        <taxon>Eukaryota</taxon>
        <taxon>Sar</taxon>
        <taxon>Alveolata</taxon>
        <taxon>Ciliophora</taxon>
        <taxon>Intramacronucleata</taxon>
        <taxon>Oligohymenophorea</taxon>
        <taxon>Peniculida</taxon>
        <taxon>Parameciidae</taxon>
        <taxon>Paramecium</taxon>
    </lineage>
</organism>
<evidence type="ECO:0000313" key="3">
    <source>
        <dbReference type="EMBL" id="CAD8058501.1"/>
    </source>
</evidence>
<evidence type="ECO:0000256" key="1">
    <source>
        <dbReference type="SAM" id="Coils"/>
    </source>
</evidence>
<dbReference type="OMA" id="PKVQQHE"/>
<protein>
    <submittedName>
        <fullName evidence="3">Uncharacterized protein</fullName>
    </submittedName>
</protein>
<dbReference type="AlphaFoldDB" id="A0A8S1KVS3"/>
<feature type="coiled-coil region" evidence="1">
    <location>
        <begin position="49"/>
        <end position="93"/>
    </location>
</feature>
<feature type="signal peptide" evidence="2">
    <location>
        <begin position="1"/>
        <end position="24"/>
    </location>
</feature>
<sequence length="138" mass="16118">MEILHLALLIVISIICFKIGQGVGQKEVEKQQSQYIQLQENEQLIEEIDEDFIKQVEQQEQDLKEAIKKFNEINQRDKQLQKQLNDLKNAQTNNAKPKVQQHELLSDKDFDNLLDEGFVVDQEINETQLDQDLIEASK</sequence>
<comment type="caution">
    <text evidence="3">The sequence shown here is derived from an EMBL/GenBank/DDBJ whole genome shotgun (WGS) entry which is preliminary data.</text>
</comment>
<keyword evidence="1" id="KW-0175">Coiled coil</keyword>
<keyword evidence="2" id="KW-0732">Signal</keyword>